<evidence type="ECO:0000256" key="4">
    <source>
        <dbReference type="ARBA" id="ARBA00022722"/>
    </source>
</evidence>
<dbReference type="GO" id="GO:0005576">
    <property type="term" value="C:extracellular region"/>
    <property type="evidence" value="ECO:0007669"/>
    <property type="project" value="UniProtKB-SubCell"/>
</dbReference>
<name>A0A5N3UYU7_MUNMU</name>
<dbReference type="Gene3D" id="3.10.130.10">
    <property type="entry name" value="Ribonuclease A-like domain"/>
    <property type="match status" value="1"/>
</dbReference>
<keyword evidence="9" id="KW-0812">Transmembrane</keyword>
<dbReference type="GO" id="GO:0050830">
    <property type="term" value="P:defense response to Gram-positive bacterium"/>
    <property type="evidence" value="ECO:0007669"/>
    <property type="project" value="TreeGrafter"/>
</dbReference>
<dbReference type="SUPFAM" id="SSF54076">
    <property type="entry name" value="RNase A-like"/>
    <property type="match status" value="1"/>
</dbReference>
<dbReference type="InterPro" id="IPR001427">
    <property type="entry name" value="RNaseA"/>
</dbReference>
<keyword evidence="7" id="KW-1015">Disulfide bond</keyword>
<evidence type="ECO:0000256" key="2">
    <source>
        <dbReference type="ARBA" id="ARBA00005600"/>
    </source>
</evidence>
<evidence type="ECO:0000313" key="12">
    <source>
        <dbReference type="Proteomes" id="UP000326458"/>
    </source>
</evidence>
<keyword evidence="4 8" id="KW-0540">Nuclease</keyword>
<evidence type="ECO:0000259" key="10">
    <source>
        <dbReference type="SMART" id="SM00092"/>
    </source>
</evidence>
<evidence type="ECO:0000313" key="11">
    <source>
        <dbReference type="EMBL" id="KAB0342016.1"/>
    </source>
</evidence>
<dbReference type="InterPro" id="IPR036816">
    <property type="entry name" value="RNaseA-like_dom_sf"/>
</dbReference>
<dbReference type="GO" id="GO:0004519">
    <property type="term" value="F:endonuclease activity"/>
    <property type="evidence" value="ECO:0007669"/>
    <property type="project" value="UniProtKB-KW"/>
</dbReference>
<dbReference type="GO" id="GO:0003676">
    <property type="term" value="F:nucleic acid binding"/>
    <property type="evidence" value="ECO:0007669"/>
    <property type="project" value="InterPro"/>
</dbReference>
<dbReference type="FunFam" id="3.10.130.10:FF:000001">
    <property type="entry name" value="Ribonuclease pancreatic"/>
    <property type="match status" value="1"/>
</dbReference>
<reference evidence="11 12" key="1">
    <citation type="submission" date="2019-06" db="EMBL/GenBank/DDBJ databases">
        <title>Discovery of a novel chromosome fission-fusion reversal in muntjac.</title>
        <authorList>
            <person name="Mudd A.B."/>
            <person name="Bredeson J.V."/>
            <person name="Baum R."/>
            <person name="Hockemeyer D."/>
            <person name="Rokhsar D.S."/>
        </authorList>
    </citation>
    <scope>NUCLEOTIDE SEQUENCE [LARGE SCALE GENOMIC DNA]</scope>
    <source>
        <strain evidence="11">UTSW_UCB_Mm</strain>
        <tissue evidence="11">Fibroblast cell line</tissue>
    </source>
</reference>
<evidence type="ECO:0000256" key="7">
    <source>
        <dbReference type="ARBA" id="ARBA00023157"/>
    </source>
</evidence>
<dbReference type="GO" id="GO:0016787">
    <property type="term" value="F:hydrolase activity"/>
    <property type="evidence" value="ECO:0007669"/>
    <property type="project" value="UniProtKB-KW"/>
</dbReference>
<dbReference type="PROSITE" id="PS00127">
    <property type="entry name" value="RNASE_PANCREATIC"/>
    <property type="match status" value="1"/>
</dbReference>
<dbReference type="GO" id="GO:0004540">
    <property type="term" value="F:RNA nuclease activity"/>
    <property type="evidence" value="ECO:0007669"/>
    <property type="project" value="TreeGrafter"/>
</dbReference>
<dbReference type="Proteomes" id="UP000326458">
    <property type="component" value="Unassembled WGS sequence"/>
</dbReference>
<evidence type="ECO:0000256" key="6">
    <source>
        <dbReference type="ARBA" id="ARBA00022801"/>
    </source>
</evidence>
<dbReference type="InterPro" id="IPR023411">
    <property type="entry name" value="RNaseA_AS"/>
</dbReference>
<protein>
    <recommendedName>
        <fullName evidence="10">Ribonuclease A-domain domain-containing protein</fullName>
    </recommendedName>
</protein>
<keyword evidence="9" id="KW-0472">Membrane</keyword>
<dbReference type="EMBL" id="VCEA01000003">
    <property type="protein sequence ID" value="KAB0342016.1"/>
    <property type="molecule type" value="Genomic_DNA"/>
</dbReference>
<gene>
    <name evidence="11" type="ORF">FD754_018942</name>
</gene>
<dbReference type="Pfam" id="PF00074">
    <property type="entry name" value="RnaseA"/>
    <property type="match status" value="1"/>
</dbReference>
<proteinExistence type="inferred from homology"/>
<dbReference type="PANTHER" id="PTHR11437">
    <property type="entry name" value="RIBONUCLEASE"/>
    <property type="match status" value="1"/>
</dbReference>
<keyword evidence="6 8" id="KW-0378">Hydrolase</keyword>
<accession>A0A5N3UYU7</accession>
<keyword evidence="3" id="KW-0964">Secreted</keyword>
<keyword evidence="5 8" id="KW-0255">Endonuclease</keyword>
<dbReference type="PANTHER" id="PTHR11437:SF24">
    <property type="entry name" value="RIBONUCLEASE PANCREATIC"/>
    <property type="match status" value="1"/>
</dbReference>
<keyword evidence="9" id="KW-1133">Transmembrane helix</keyword>
<organism evidence="11 12">
    <name type="scientific">Muntiacus muntjak</name>
    <name type="common">Barking deer</name>
    <name type="synonym">Indian muntjac</name>
    <dbReference type="NCBI Taxonomy" id="9888"/>
    <lineage>
        <taxon>Eukaryota</taxon>
        <taxon>Metazoa</taxon>
        <taxon>Chordata</taxon>
        <taxon>Craniata</taxon>
        <taxon>Vertebrata</taxon>
        <taxon>Euteleostomi</taxon>
        <taxon>Mammalia</taxon>
        <taxon>Eutheria</taxon>
        <taxon>Laurasiatheria</taxon>
        <taxon>Artiodactyla</taxon>
        <taxon>Ruminantia</taxon>
        <taxon>Pecora</taxon>
        <taxon>Cervidae</taxon>
        <taxon>Muntiacinae</taxon>
        <taxon>Muntiacus</taxon>
    </lineage>
</organism>
<dbReference type="AlphaFoldDB" id="A0A5N3UYU7"/>
<dbReference type="CDD" id="cd06265">
    <property type="entry name" value="RNase_A_canonical"/>
    <property type="match status" value="1"/>
</dbReference>
<dbReference type="SMART" id="SM00092">
    <property type="entry name" value="RNAse_Pc"/>
    <property type="match status" value="1"/>
</dbReference>
<sequence length="204" mass="22608">MIYSKGTSNLPHECWIQSFLQGSVVIMALKSLVLLSVLVLVLLLLVLVQPSLGKESAAAKFRRQHMDAGSSSSGNSNYCNQMMKRRRMTHGRCKPVNTFVHESLDNVKAVCSQKNITCKNGQPNCYQSNSTMNITDCRETGSSKYPNCAYKTSQKQKYITVACEGNPYVPVHFDGSVFLPATPQPSLPAPHKHRLLWLEGNNSS</sequence>
<evidence type="ECO:0000256" key="1">
    <source>
        <dbReference type="ARBA" id="ARBA00004613"/>
    </source>
</evidence>
<evidence type="ECO:0000256" key="3">
    <source>
        <dbReference type="ARBA" id="ARBA00022525"/>
    </source>
</evidence>
<comment type="caution">
    <text evidence="11">The sequence shown here is derived from an EMBL/GenBank/DDBJ whole genome shotgun (WGS) entry which is preliminary data.</text>
</comment>
<feature type="transmembrane region" description="Helical" evidence="9">
    <location>
        <begin position="25"/>
        <end position="48"/>
    </location>
</feature>
<dbReference type="InterPro" id="IPR023412">
    <property type="entry name" value="RNaseA_domain"/>
</dbReference>
<evidence type="ECO:0000256" key="9">
    <source>
        <dbReference type="SAM" id="Phobius"/>
    </source>
</evidence>
<feature type="domain" description="Ribonuclease A-domain" evidence="10">
    <location>
        <begin position="54"/>
        <end position="177"/>
    </location>
</feature>
<comment type="similarity">
    <text evidence="2 8">Belongs to the pancreatic ribonuclease family.</text>
</comment>
<keyword evidence="12" id="KW-1185">Reference proteome</keyword>
<evidence type="ECO:0000256" key="5">
    <source>
        <dbReference type="ARBA" id="ARBA00022759"/>
    </source>
</evidence>
<dbReference type="PRINTS" id="PR00794">
    <property type="entry name" value="RIBONUCLEASE"/>
</dbReference>
<comment type="subcellular location">
    <subcellularLocation>
        <location evidence="1">Secreted</location>
    </subcellularLocation>
</comment>
<evidence type="ECO:0000256" key="8">
    <source>
        <dbReference type="RuleBase" id="RU000651"/>
    </source>
</evidence>